<evidence type="ECO:0000256" key="1">
    <source>
        <dbReference type="ARBA" id="ARBA00004496"/>
    </source>
</evidence>
<feature type="domain" description="PTS EIIA type-4" evidence="8">
    <location>
        <begin position="1"/>
        <end position="124"/>
    </location>
</feature>
<evidence type="ECO:0000313" key="9">
    <source>
        <dbReference type="EMBL" id="GGJ26309.1"/>
    </source>
</evidence>
<evidence type="ECO:0000256" key="5">
    <source>
        <dbReference type="ARBA" id="ARBA00022679"/>
    </source>
</evidence>
<dbReference type="InterPro" id="IPR051471">
    <property type="entry name" value="Bacterial_PTS_sugar_comp"/>
</dbReference>
<evidence type="ECO:0000256" key="3">
    <source>
        <dbReference type="ARBA" id="ARBA00022490"/>
    </source>
</evidence>
<dbReference type="GO" id="GO:0009401">
    <property type="term" value="P:phosphoenolpyruvate-dependent sugar phosphotransferase system"/>
    <property type="evidence" value="ECO:0007669"/>
    <property type="project" value="UniProtKB-KW"/>
</dbReference>
<evidence type="ECO:0000313" key="10">
    <source>
        <dbReference type="Proteomes" id="UP000661507"/>
    </source>
</evidence>
<dbReference type="GO" id="GO:0016020">
    <property type="term" value="C:membrane"/>
    <property type="evidence" value="ECO:0007669"/>
    <property type="project" value="InterPro"/>
</dbReference>
<accession>A0A917NTG7</accession>
<dbReference type="EMBL" id="BMKW01000009">
    <property type="protein sequence ID" value="GGJ26309.1"/>
    <property type="molecule type" value="Genomic_DNA"/>
</dbReference>
<keyword evidence="2" id="KW-0813">Transport</keyword>
<evidence type="ECO:0000259" key="8">
    <source>
        <dbReference type="PROSITE" id="PS51096"/>
    </source>
</evidence>
<comment type="subcellular location">
    <subcellularLocation>
        <location evidence="1">Cytoplasm</location>
    </subcellularLocation>
</comment>
<sequence>MIGMVLVTHGRLAEELRHAMEHVVGPQQGVETVCIGPDDDMENTRADIRRSIEAVDQGDGVVVLTDMFGGTPSNLAMQIAGTDRPVEVLAGVNLPLLVKLAKVRGSEPLAEAVDHAKAAGRKYIASGREVAAGAQVTPVVPARRNGA</sequence>
<keyword evidence="3" id="KW-0963">Cytoplasm</keyword>
<keyword evidence="10" id="KW-1185">Reference proteome</keyword>
<dbReference type="PROSITE" id="PS51096">
    <property type="entry name" value="PTS_EIIA_TYPE_4"/>
    <property type="match status" value="1"/>
</dbReference>
<dbReference type="GO" id="GO:0005737">
    <property type="term" value="C:cytoplasm"/>
    <property type="evidence" value="ECO:0007669"/>
    <property type="project" value="UniProtKB-SubCell"/>
</dbReference>
<reference evidence="9" key="1">
    <citation type="journal article" date="2014" name="Int. J. Syst. Evol. Microbiol.">
        <title>Complete genome sequence of Corynebacterium casei LMG S-19264T (=DSM 44701T), isolated from a smear-ripened cheese.</title>
        <authorList>
            <consortium name="US DOE Joint Genome Institute (JGI-PGF)"/>
            <person name="Walter F."/>
            <person name="Albersmeier A."/>
            <person name="Kalinowski J."/>
            <person name="Ruckert C."/>
        </authorList>
    </citation>
    <scope>NUCLEOTIDE SEQUENCE</scope>
    <source>
        <strain evidence="9">CGMCC 1.3617</strain>
    </source>
</reference>
<dbReference type="SUPFAM" id="SSF53062">
    <property type="entry name" value="PTS system fructose IIA component-like"/>
    <property type="match status" value="1"/>
</dbReference>
<dbReference type="InterPro" id="IPR033887">
    <property type="entry name" value="PTS_IIA_man"/>
</dbReference>
<gene>
    <name evidence="9" type="ORF">GCM10011320_37210</name>
</gene>
<dbReference type="Pfam" id="PF03610">
    <property type="entry name" value="EIIA-man"/>
    <property type="match status" value="1"/>
</dbReference>
<dbReference type="InterPro" id="IPR036662">
    <property type="entry name" value="PTS_EIIA_man-typ_sf"/>
</dbReference>
<evidence type="ECO:0000256" key="6">
    <source>
        <dbReference type="ARBA" id="ARBA00022683"/>
    </source>
</evidence>
<dbReference type="Gene3D" id="3.40.50.510">
    <property type="entry name" value="Phosphotransferase system, mannose-type IIA component"/>
    <property type="match status" value="1"/>
</dbReference>
<name>A0A917NTG7_9PROT</name>
<protein>
    <submittedName>
        <fullName evidence="9">PTS fructose transporter subunit IIA</fullName>
    </submittedName>
</protein>
<dbReference type="AlphaFoldDB" id="A0A917NTG7"/>
<reference evidence="9" key="2">
    <citation type="submission" date="2020-09" db="EMBL/GenBank/DDBJ databases">
        <authorList>
            <person name="Sun Q."/>
            <person name="Zhou Y."/>
        </authorList>
    </citation>
    <scope>NUCLEOTIDE SEQUENCE</scope>
    <source>
        <strain evidence="9">CGMCC 1.3617</strain>
    </source>
</reference>
<dbReference type="PANTHER" id="PTHR33799">
    <property type="entry name" value="PTS PERMEASE-RELATED-RELATED"/>
    <property type="match status" value="1"/>
</dbReference>
<evidence type="ECO:0000256" key="4">
    <source>
        <dbReference type="ARBA" id="ARBA00022597"/>
    </source>
</evidence>
<dbReference type="RefSeq" id="WP_188969405.1">
    <property type="nucleotide sequence ID" value="NZ_BMKW01000009.1"/>
</dbReference>
<dbReference type="PANTHER" id="PTHR33799:SF1">
    <property type="entry name" value="PTS SYSTEM MANNOSE-SPECIFIC EIIAB COMPONENT-RELATED"/>
    <property type="match status" value="1"/>
</dbReference>
<dbReference type="Proteomes" id="UP000661507">
    <property type="component" value="Unassembled WGS sequence"/>
</dbReference>
<keyword evidence="4" id="KW-0762">Sugar transport</keyword>
<dbReference type="CDD" id="cd00006">
    <property type="entry name" value="PTS_IIA_man"/>
    <property type="match status" value="1"/>
</dbReference>
<keyword evidence="6" id="KW-0598">Phosphotransferase system</keyword>
<evidence type="ECO:0000256" key="2">
    <source>
        <dbReference type="ARBA" id="ARBA00022448"/>
    </source>
</evidence>
<dbReference type="GO" id="GO:0016301">
    <property type="term" value="F:kinase activity"/>
    <property type="evidence" value="ECO:0007669"/>
    <property type="project" value="UniProtKB-KW"/>
</dbReference>
<dbReference type="InterPro" id="IPR004701">
    <property type="entry name" value="PTS_EIIA_man-typ"/>
</dbReference>
<evidence type="ECO:0000256" key="7">
    <source>
        <dbReference type="ARBA" id="ARBA00022777"/>
    </source>
</evidence>
<keyword evidence="7" id="KW-0418">Kinase</keyword>
<proteinExistence type="predicted"/>
<comment type="caution">
    <text evidence="9">The sequence shown here is derived from an EMBL/GenBank/DDBJ whole genome shotgun (WGS) entry which is preliminary data.</text>
</comment>
<organism evidence="9 10">
    <name type="scientific">Neoroseomonas lacus</name>
    <dbReference type="NCBI Taxonomy" id="287609"/>
    <lineage>
        <taxon>Bacteria</taxon>
        <taxon>Pseudomonadati</taxon>
        <taxon>Pseudomonadota</taxon>
        <taxon>Alphaproteobacteria</taxon>
        <taxon>Acetobacterales</taxon>
        <taxon>Acetobacteraceae</taxon>
        <taxon>Neoroseomonas</taxon>
    </lineage>
</organism>
<keyword evidence="5" id="KW-0808">Transferase</keyword>